<accession>A0A369PZX2</accession>
<feature type="domain" description="YdhG-like" evidence="1">
    <location>
        <begin position="20"/>
        <end position="111"/>
    </location>
</feature>
<name>A0A369PZX2_9SPHI</name>
<dbReference type="Proteomes" id="UP000253961">
    <property type="component" value="Unassembled WGS sequence"/>
</dbReference>
<dbReference type="InterPro" id="IPR014922">
    <property type="entry name" value="YdhG-like"/>
</dbReference>
<protein>
    <recommendedName>
        <fullName evidence="1">YdhG-like domain-containing protein</fullName>
    </recommendedName>
</protein>
<evidence type="ECO:0000313" key="2">
    <source>
        <dbReference type="EMBL" id="RDC56306.1"/>
    </source>
</evidence>
<dbReference type="Gene3D" id="3.90.1150.200">
    <property type="match status" value="1"/>
</dbReference>
<organism evidence="2 3">
    <name type="scientific">Pedobacter chinensis</name>
    <dbReference type="NCBI Taxonomy" id="2282421"/>
    <lineage>
        <taxon>Bacteria</taxon>
        <taxon>Pseudomonadati</taxon>
        <taxon>Bacteroidota</taxon>
        <taxon>Sphingobacteriia</taxon>
        <taxon>Sphingobacteriales</taxon>
        <taxon>Sphingobacteriaceae</taxon>
        <taxon>Pedobacter</taxon>
    </lineage>
</organism>
<reference evidence="2 3" key="1">
    <citation type="submission" date="2018-07" db="EMBL/GenBank/DDBJ databases">
        <title>Pedobacter sp. nov., isolated from soil.</title>
        <authorList>
            <person name="Zhou L.Y."/>
            <person name="Du Z.J."/>
        </authorList>
    </citation>
    <scope>NUCLEOTIDE SEQUENCE [LARGE SCALE GENOMIC DNA]</scope>
    <source>
        <strain evidence="2 3">JDX94</strain>
    </source>
</reference>
<dbReference type="Pfam" id="PF08818">
    <property type="entry name" value="DUF1801"/>
    <property type="match status" value="1"/>
</dbReference>
<evidence type="ECO:0000259" key="1">
    <source>
        <dbReference type="Pfam" id="PF08818"/>
    </source>
</evidence>
<proteinExistence type="predicted"/>
<evidence type="ECO:0000313" key="3">
    <source>
        <dbReference type="Proteomes" id="UP000253961"/>
    </source>
</evidence>
<comment type="caution">
    <text evidence="2">The sequence shown here is derived from an EMBL/GenBank/DDBJ whole genome shotgun (WGS) entry which is preliminary data.</text>
</comment>
<dbReference type="RefSeq" id="WP_115403035.1">
    <property type="nucleotide sequence ID" value="NZ_QPKV01000004.1"/>
</dbReference>
<sequence length="125" mass="14040">MDSIKTDVEIYIAGFPKETRQQLQLLRQTIQKAAPDATEKISYGIPTFDLKGNLVHYAGYKNHIGFYPGADGIEAFKQELSAYKGAKGSVQFPINQPLPLDLVTKITEFRIIQNLNKAKLKSKKK</sequence>
<gene>
    <name evidence="2" type="ORF">DU508_11910</name>
</gene>
<dbReference type="OrthoDB" id="115213at2"/>
<dbReference type="AlphaFoldDB" id="A0A369PZX2"/>
<dbReference type="SUPFAM" id="SSF159888">
    <property type="entry name" value="YdhG-like"/>
    <property type="match status" value="1"/>
</dbReference>
<keyword evidence="3" id="KW-1185">Reference proteome</keyword>
<dbReference type="EMBL" id="QPKV01000004">
    <property type="protein sequence ID" value="RDC56306.1"/>
    <property type="molecule type" value="Genomic_DNA"/>
</dbReference>